<keyword evidence="4" id="KW-1185">Reference proteome</keyword>
<name>A0A1M2V691_TRAPU</name>
<evidence type="ECO:0000259" key="2">
    <source>
        <dbReference type="Pfam" id="PF22936"/>
    </source>
</evidence>
<dbReference type="InterPro" id="IPR054722">
    <property type="entry name" value="PolX-like_BBD"/>
</dbReference>
<accession>A0A1M2V691</accession>
<gene>
    <name evidence="3" type="ORF">TRAPUB_6442</name>
</gene>
<protein>
    <recommendedName>
        <fullName evidence="2">Retrovirus-related Pol polyprotein from transposon TNT 1-94-like beta-barrel domain-containing protein</fullName>
    </recommendedName>
</protein>
<proteinExistence type="predicted"/>
<reference evidence="3 4" key="1">
    <citation type="submission" date="2016-10" db="EMBL/GenBank/DDBJ databases">
        <title>Genome sequence of the basidiomycete white-rot fungus Trametes pubescens.</title>
        <authorList>
            <person name="Makela M.R."/>
            <person name="Granchi Z."/>
            <person name="Peng M."/>
            <person name="De Vries R.P."/>
            <person name="Grigoriev I."/>
            <person name="Riley R."/>
            <person name="Hilden K."/>
        </authorList>
    </citation>
    <scope>NUCLEOTIDE SEQUENCE [LARGE SCALE GENOMIC DNA]</scope>
    <source>
        <strain evidence="3 4">FBCC735</strain>
    </source>
</reference>
<feature type="compositionally biased region" description="Basic and acidic residues" evidence="1">
    <location>
        <begin position="86"/>
        <end position="95"/>
    </location>
</feature>
<evidence type="ECO:0000313" key="4">
    <source>
        <dbReference type="Proteomes" id="UP000184267"/>
    </source>
</evidence>
<organism evidence="3 4">
    <name type="scientific">Trametes pubescens</name>
    <name type="common">White-rot fungus</name>
    <dbReference type="NCBI Taxonomy" id="154538"/>
    <lineage>
        <taxon>Eukaryota</taxon>
        <taxon>Fungi</taxon>
        <taxon>Dikarya</taxon>
        <taxon>Basidiomycota</taxon>
        <taxon>Agaricomycotina</taxon>
        <taxon>Agaricomycetes</taxon>
        <taxon>Polyporales</taxon>
        <taxon>Polyporaceae</taxon>
        <taxon>Trametes</taxon>
    </lineage>
</organism>
<evidence type="ECO:0000256" key="1">
    <source>
        <dbReference type="SAM" id="MobiDB-lite"/>
    </source>
</evidence>
<evidence type="ECO:0000313" key="3">
    <source>
        <dbReference type="EMBL" id="OJT02996.1"/>
    </source>
</evidence>
<dbReference type="OMA" id="KDTCAHV"/>
<feature type="compositionally biased region" description="Basic and acidic residues" evidence="1">
    <location>
        <begin position="58"/>
        <end position="74"/>
    </location>
</feature>
<dbReference type="EMBL" id="MNAD01001637">
    <property type="protein sequence ID" value="OJT02996.1"/>
    <property type="molecule type" value="Genomic_DNA"/>
</dbReference>
<feature type="region of interest" description="Disordered" evidence="1">
    <location>
        <begin position="21"/>
        <end position="116"/>
    </location>
</feature>
<feature type="non-terminal residue" evidence="3">
    <location>
        <position position="1"/>
    </location>
</feature>
<feature type="compositionally biased region" description="Low complexity" evidence="1">
    <location>
        <begin position="98"/>
        <end position="108"/>
    </location>
</feature>
<dbReference type="AlphaFoldDB" id="A0A1M2V691"/>
<dbReference type="Pfam" id="PF22936">
    <property type="entry name" value="Pol_BBD"/>
    <property type="match status" value="1"/>
</dbReference>
<dbReference type="OrthoDB" id="2928884at2759"/>
<feature type="compositionally biased region" description="Low complexity" evidence="1">
    <location>
        <begin position="22"/>
        <end position="39"/>
    </location>
</feature>
<feature type="compositionally biased region" description="Basic residues" evidence="1">
    <location>
        <begin position="75"/>
        <end position="85"/>
    </location>
</feature>
<sequence length="225" mass="24215">AIPLGQSLTFSDVDTRIHAEVARNASSSTSESALKASGSTPKQSGKKHCSQHGFNDSHTTDECRVLKSKQDKADGKRKKKKKRTDAHKVVEHSDSDSDTASVDSDTSAQAHHVHISKSLRKRIQAYLASDTNRKSTPILIDSGASAHMVPERGWFVPGSYKPFTTPHDVRFGDSSKVHAIGKGSITLLSEVDGKDTCAHVGSMYSSQSTAAGYVSTTEPISWLPP</sequence>
<comment type="caution">
    <text evidence="3">The sequence shown here is derived from an EMBL/GenBank/DDBJ whole genome shotgun (WGS) entry which is preliminary data.</text>
</comment>
<dbReference type="Proteomes" id="UP000184267">
    <property type="component" value="Unassembled WGS sequence"/>
</dbReference>
<feature type="domain" description="Retrovirus-related Pol polyprotein from transposon TNT 1-94-like beta-barrel" evidence="2">
    <location>
        <begin position="139"/>
        <end position="194"/>
    </location>
</feature>